<comment type="catalytic activity">
    <reaction evidence="2">
        <text>L-lysyl-[protein] + 2-oxoglutarate + O2 = 4-hydroxy-L-lysyl-[protein] + succinate + CO2</text>
        <dbReference type="Rhea" id="RHEA:57156"/>
        <dbReference type="Rhea" id="RHEA-COMP:9752"/>
        <dbReference type="Rhea" id="RHEA-COMP:15084"/>
        <dbReference type="ChEBI" id="CHEBI:15379"/>
        <dbReference type="ChEBI" id="CHEBI:16526"/>
        <dbReference type="ChEBI" id="CHEBI:16810"/>
        <dbReference type="ChEBI" id="CHEBI:29969"/>
        <dbReference type="ChEBI" id="CHEBI:30031"/>
        <dbReference type="ChEBI" id="CHEBI:141495"/>
    </reaction>
</comment>
<dbReference type="GO" id="GO:0045905">
    <property type="term" value="P:positive regulation of translational termination"/>
    <property type="evidence" value="ECO:0007669"/>
    <property type="project" value="TreeGrafter"/>
</dbReference>
<evidence type="ECO:0000256" key="3">
    <source>
        <dbReference type="ARBA" id="ARBA00082904"/>
    </source>
</evidence>
<dbReference type="Gene3D" id="2.60.120.650">
    <property type="entry name" value="Cupin"/>
    <property type="match status" value="1"/>
</dbReference>
<dbReference type="GO" id="GO:0043565">
    <property type="term" value="F:sequence-specific DNA binding"/>
    <property type="evidence" value="ECO:0007669"/>
    <property type="project" value="TreeGrafter"/>
</dbReference>
<dbReference type="SMART" id="SM00558">
    <property type="entry name" value="JmjC"/>
    <property type="match status" value="1"/>
</dbReference>
<dbReference type="InterPro" id="IPR003347">
    <property type="entry name" value="JmjC_dom"/>
</dbReference>
<evidence type="ECO:0000256" key="2">
    <source>
        <dbReference type="ARBA" id="ARBA00047762"/>
    </source>
</evidence>
<dbReference type="VEuPathDB" id="VectorBase:PPAI010085"/>
<feature type="domain" description="JmjC" evidence="4">
    <location>
        <begin position="134"/>
        <end position="275"/>
    </location>
</feature>
<dbReference type="VEuPathDB" id="VectorBase:PPAPM1_000332"/>
<dbReference type="InterPro" id="IPR050910">
    <property type="entry name" value="JMJD6_ArgDemeth/LysHydrox"/>
</dbReference>
<accession>A0A1B0DNP0</accession>
<reference evidence="5" key="1">
    <citation type="submission" date="2022-08" db="UniProtKB">
        <authorList>
            <consortium name="EnsemblMetazoa"/>
        </authorList>
    </citation>
    <scope>IDENTIFICATION</scope>
    <source>
        <strain evidence="5">Israel</strain>
    </source>
</reference>
<evidence type="ECO:0000313" key="5">
    <source>
        <dbReference type="EnsemblMetazoa" id="PPAI010085-PA"/>
    </source>
</evidence>
<keyword evidence="6" id="KW-1185">Reference proteome</keyword>
<dbReference type="GO" id="GO:0005737">
    <property type="term" value="C:cytoplasm"/>
    <property type="evidence" value="ECO:0007669"/>
    <property type="project" value="TreeGrafter"/>
</dbReference>
<evidence type="ECO:0000259" key="4">
    <source>
        <dbReference type="PROSITE" id="PS51184"/>
    </source>
</evidence>
<comment type="similarity">
    <text evidence="1">Belongs to the JMJD6 family.</text>
</comment>
<dbReference type="SUPFAM" id="SSF51197">
    <property type="entry name" value="Clavaminate synthase-like"/>
    <property type="match status" value="1"/>
</dbReference>
<proteinExistence type="inferred from homology"/>
<evidence type="ECO:0000256" key="1">
    <source>
        <dbReference type="ARBA" id="ARBA00038068"/>
    </source>
</evidence>
<dbReference type="InterPro" id="IPR041667">
    <property type="entry name" value="Cupin_8"/>
</dbReference>
<protein>
    <recommendedName>
        <fullName evidence="3">Jumonji domain-containing protein 4</fullName>
    </recommendedName>
</protein>
<evidence type="ECO:0000313" key="6">
    <source>
        <dbReference type="Proteomes" id="UP000092462"/>
    </source>
</evidence>
<sequence length="378" mass="44723">MLEINVNFKTVSGSTTDYTKIKSIDRIHCEEISYSEFFSNYMLKNIPVIITSISDHWPCTKWTRQDEEHSKTAEIINFSQILKEIPDMKVPVANCSKQYFNSHEKIEMNFHNFLDYWKTEPKDNLLYLKDWHLRKELPQYNFYTVPKFFASDWLNEILCEDNKDDYKFVYMGPKGTWTSWSTNIVGQKKWIFLTPGEEKKLEDKLGNLPFSITEEELNEKDAKFFVIVQNPGEAIFVPSGWFHQVFNLKDTISINHNWFNGTQINCIWNALENNLSQVEKEIDDCRDMENFNEHCQVLLKASFGMNFQDFLQLLQKIVEKTLNKTRSFEGFTYGDNHLRFDLDSVNNVLETMEKSIWIKDEDTFQTIQNIKKLIECNG</sequence>
<dbReference type="EMBL" id="AJVK01007637">
    <property type="status" value="NOT_ANNOTATED_CDS"/>
    <property type="molecule type" value="Genomic_DNA"/>
</dbReference>
<dbReference type="PANTHER" id="PTHR12480:SF6">
    <property type="entry name" value="2-OXOGLUTARATE AND IRON-DEPENDENT OXYGENASE JMJD4"/>
    <property type="match status" value="1"/>
</dbReference>
<dbReference type="AlphaFoldDB" id="A0A1B0DNP0"/>
<dbReference type="GO" id="GO:0016706">
    <property type="term" value="F:2-oxoglutarate-dependent dioxygenase activity"/>
    <property type="evidence" value="ECO:0007669"/>
    <property type="project" value="TreeGrafter"/>
</dbReference>
<dbReference type="GO" id="GO:0005634">
    <property type="term" value="C:nucleus"/>
    <property type="evidence" value="ECO:0007669"/>
    <property type="project" value="TreeGrafter"/>
</dbReference>
<dbReference type="EnsemblMetazoa" id="PPAI010085-RA">
    <property type="protein sequence ID" value="PPAI010085-PA"/>
    <property type="gene ID" value="PPAI010085"/>
</dbReference>
<dbReference type="PROSITE" id="PS51184">
    <property type="entry name" value="JMJC"/>
    <property type="match status" value="1"/>
</dbReference>
<dbReference type="Pfam" id="PF13621">
    <property type="entry name" value="Cupin_8"/>
    <property type="match status" value="1"/>
</dbReference>
<dbReference type="Proteomes" id="UP000092462">
    <property type="component" value="Unassembled WGS sequence"/>
</dbReference>
<dbReference type="PANTHER" id="PTHR12480">
    <property type="entry name" value="ARGININE DEMETHYLASE AND LYSYL-HYDROXYLASE JMJD"/>
    <property type="match status" value="1"/>
</dbReference>
<organism evidence="5 6">
    <name type="scientific">Phlebotomus papatasi</name>
    <name type="common">Sandfly</name>
    <dbReference type="NCBI Taxonomy" id="29031"/>
    <lineage>
        <taxon>Eukaryota</taxon>
        <taxon>Metazoa</taxon>
        <taxon>Ecdysozoa</taxon>
        <taxon>Arthropoda</taxon>
        <taxon>Hexapoda</taxon>
        <taxon>Insecta</taxon>
        <taxon>Pterygota</taxon>
        <taxon>Neoptera</taxon>
        <taxon>Endopterygota</taxon>
        <taxon>Diptera</taxon>
        <taxon>Nematocera</taxon>
        <taxon>Psychodoidea</taxon>
        <taxon>Psychodidae</taxon>
        <taxon>Phlebotomus</taxon>
        <taxon>Phlebotomus</taxon>
    </lineage>
</organism>
<name>A0A1B0DNP0_PHLPP</name>